<reference evidence="2" key="1">
    <citation type="submission" date="2022-10" db="EMBL/GenBank/DDBJ databases">
        <title>Tapping the CABI collections for fungal endophytes: first genome assemblies for Collariella, Neodidymelliopsis, Ascochyta clinopodiicola, Didymella pomorum, Didymosphaeria variabile, Neocosmospora piperis and Neocucurbitaria cava.</title>
        <authorList>
            <person name="Hill R."/>
        </authorList>
    </citation>
    <scope>NUCLEOTIDE SEQUENCE</scope>
    <source>
        <strain evidence="2">IMI 355082</strain>
    </source>
</reference>
<dbReference type="Proteomes" id="UP001140453">
    <property type="component" value="Unassembled WGS sequence"/>
</dbReference>
<comment type="caution">
    <text evidence="2">The sequence shown here is derived from an EMBL/GenBank/DDBJ whole genome shotgun (WGS) entry which is preliminary data.</text>
</comment>
<feature type="region of interest" description="Disordered" evidence="1">
    <location>
        <begin position="321"/>
        <end position="351"/>
    </location>
</feature>
<evidence type="ECO:0000313" key="2">
    <source>
        <dbReference type="EMBL" id="KAJ4397440.1"/>
    </source>
</evidence>
<dbReference type="OrthoDB" id="5407799at2759"/>
<dbReference type="PANTHER" id="PTHR46603">
    <property type="entry name" value="ABSCISSION/NOCUT CHECKPOINT REGULATOR"/>
    <property type="match status" value="1"/>
</dbReference>
<dbReference type="Pfam" id="PF22586">
    <property type="entry name" value="ANCHR-like_BBOX"/>
    <property type="match status" value="1"/>
</dbReference>
<feature type="compositionally biased region" description="Basic and acidic residues" evidence="1">
    <location>
        <begin position="211"/>
        <end position="221"/>
    </location>
</feature>
<proteinExistence type="predicted"/>
<dbReference type="PANTHER" id="PTHR46603:SF1">
    <property type="entry name" value="ABSCISSION_NOCUT CHECKPOINT REGULATOR"/>
    <property type="match status" value="1"/>
</dbReference>
<sequence>MAESDNDKSLLDRLNALKPTAVSLDTSTNALNVSTTGIQPAEPISREDALAKRLKSLREGRSDTASSVAQESPPPYSEAVRGSSPPKGLSQRLRRSSPPIKKVKTGTSPTSRSDAEVKSDQPDGDEDRTLEEILDGLVLDDDDWSMSEDEGDQSASKRVEELLANLGKKPDAHGSDSPGEMDQGDKKHSEDDDDSEGEEMTRQADNVLARTMDELEFEGHSEPPASDKPLKPPESHNDRPNSAAADTSTGDSDLALPAVPQTPTDDQPLPDLPSATNNETELSLPEVPTILQDPVPAAKAPDDPFESSIAARLAALKGPGHKPITTDDFGLPSVPTFQPEDRPVPKVTRKPGYSDEDMKTWCVVCLDDATVRCLGCDGDAYCARCWREMHVGPAAGYDERGHAWEKFDPRKM</sequence>
<feature type="compositionally biased region" description="Low complexity" evidence="1">
    <location>
        <begin position="261"/>
        <end position="273"/>
    </location>
</feature>
<gene>
    <name evidence="2" type="ORF">N0V93_001668</name>
</gene>
<feature type="region of interest" description="Disordered" evidence="1">
    <location>
        <begin position="34"/>
        <end position="303"/>
    </location>
</feature>
<keyword evidence="3" id="KW-1185">Reference proteome</keyword>
<accession>A0A9W8Z450</accession>
<feature type="compositionally biased region" description="Basic and acidic residues" evidence="1">
    <location>
        <begin position="44"/>
        <end position="62"/>
    </location>
</feature>
<feature type="compositionally biased region" description="Acidic residues" evidence="1">
    <location>
        <begin position="122"/>
        <end position="152"/>
    </location>
</feature>
<evidence type="ECO:0000313" key="3">
    <source>
        <dbReference type="Proteomes" id="UP001140453"/>
    </source>
</evidence>
<dbReference type="AlphaFoldDB" id="A0A9W8Z450"/>
<protein>
    <recommendedName>
        <fullName evidence="4">Abscission/NoCut checkpoint regulator</fullName>
    </recommendedName>
</protein>
<dbReference type="SUPFAM" id="SSF57845">
    <property type="entry name" value="B-box zinc-binding domain"/>
    <property type="match status" value="1"/>
</dbReference>
<name>A0A9W8Z450_9PEZI</name>
<dbReference type="CDD" id="cd19817">
    <property type="entry name" value="Bbox1_ANCHR-like"/>
    <property type="match status" value="1"/>
</dbReference>
<evidence type="ECO:0008006" key="4">
    <source>
        <dbReference type="Google" id="ProtNLM"/>
    </source>
</evidence>
<organism evidence="2 3">
    <name type="scientific">Gnomoniopsis smithogilvyi</name>
    <dbReference type="NCBI Taxonomy" id="1191159"/>
    <lineage>
        <taxon>Eukaryota</taxon>
        <taxon>Fungi</taxon>
        <taxon>Dikarya</taxon>
        <taxon>Ascomycota</taxon>
        <taxon>Pezizomycotina</taxon>
        <taxon>Sordariomycetes</taxon>
        <taxon>Sordariomycetidae</taxon>
        <taxon>Diaporthales</taxon>
        <taxon>Gnomoniaceae</taxon>
        <taxon>Gnomoniopsis</taxon>
    </lineage>
</organism>
<evidence type="ECO:0000256" key="1">
    <source>
        <dbReference type="SAM" id="MobiDB-lite"/>
    </source>
</evidence>
<feature type="compositionally biased region" description="Basic and acidic residues" evidence="1">
    <location>
        <begin position="228"/>
        <end position="239"/>
    </location>
</feature>
<dbReference type="EMBL" id="JAPEVB010000001">
    <property type="protein sequence ID" value="KAJ4397440.1"/>
    <property type="molecule type" value="Genomic_DNA"/>
</dbReference>
<dbReference type="InterPro" id="IPR044553">
    <property type="entry name" value="Bbox1_ANCHR"/>
</dbReference>